<dbReference type="Proteomes" id="UP000887572">
    <property type="component" value="Unplaced"/>
</dbReference>
<dbReference type="WBParaSite" id="Gr19_v10_g10754.t1">
    <property type="protein sequence ID" value="Gr19_v10_g10754.t1"/>
    <property type="gene ID" value="Gr19_v10_g10754"/>
</dbReference>
<reference evidence="4" key="1">
    <citation type="submission" date="2022-11" db="UniProtKB">
        <authorList>
            <consortium name="WormBaseParasite"/>
        </authorList>
    </citation>
    <scope>IDENTIFICATION</scope>
</reference>
<evidence type="ECO:0000256" key="2">
    <source>
        <dbReference type="SAM" id="MobiDB-lite"/>
    </source>
</evidence>
<protein>
    <submittedName>
        <fullName evidence="4">Uncharacterized protein</fullName>
    </submittedName>
</protein>
<organism evidence="3 4">
    <name type="scientific">Globodera rostochiensis</name>
    <name type="common">Golden nematode worm</name>
    <name type="synonym">Heterodera rostochiensis</name>
    <dbReference type="NCBI Taxonomy" id="31243"/>
    <lineage>
        <taxon>Eukaryota</taxon>
        <taxon>Metazoa</taxon>
        <taxon>Ecdysozoa</taxon>
        <taxon>Nematoda</taxon>
        <taxon>Chromadorea</taxon>
        <taxon>Rhabditida</taxon>
        <taxon>Tylenchina</taxon>
        <taxon>Tylenchomorpha</taxon>
        <taxon>Tylenchoidea</taxon>
        <taxon>Heteroderidae</taxon>
        <taxon>Heteroderinae</taxon>
        <taxon>Globodera</taxon>
    </lineage>
</organism>
<evidence type="ECO:0000313" key="3">
    <source>
        <dbReference type="Proteomes" id="UP000887572"/>
    </source>
</evidence>
<feature type="coiled-coil region" evidence="1">
    <location>
        <begin position="24"/>
        <end position="140"/>
    </location>
</feature>
<proteinExistence type="predicted"/>
<evidence type="ECO:0000313" key="4">
    <source>
        <dbReference type="WBParaSite" id="Gr19_v10_g10754.t1"/>
    </source>
</evidence>
<dbReference type="AlphaFoldDB" id="A0A914GRL8"/>
<accession>A0A914GRL8</accession>
<sequence>MESSTNTEAALSLFDTTGHSTFALAEKENQIERLKRQVRVLESENAELASSQPRLRNAQGKDCTAEMVKLDKELLLAKEQCERWRNDFVEMSKKYDKFEKATIEQIDKRDKQIEQLRDQAMEMEEENGKLREMIQDEKSRVWRMHQEEFGSQLATPKAQIFAGVLSAGTAQNMGVPENDEIATNLLMILETLDKNQHDSTRLQNEIFAFLSAHGINSNNSEKFAAFSSLYKKVIDKRLAEIRTGNEQLRSNLSLGDKDLEACMKHLAVQDSITLSSMPSFAGLSKEIALQMEFSMAETEHNLTVGSMAAANLANRTSNLVEACVRMFDKLRGTAEFFQNLLKTFGVTAEELGEDIVGKIEAMKLDMDNSVGEAQIILTEVKDAEKNWRSILYDQSQAAVSFNSTVSTSTRNESKQEQQLPGNALEEVQTPQTPLTTKCALKTDEIAELKMSLDNERTAKEALKGHVARLEELIAQKGAENDRLLLKIQELELKPCEKCAELSDLYETTKAKLDGELATVVELRQQIEAQLQSIKVLQDELERISSSSKENILSAELKKTLVEHSRTELNQIFDTMSFAKSRCSSVVGGSQAGRKGKDVKKQAKQADQKK</sequence>
<evidence type="ECO:0000256" key="1">
    <source>
        <dbReference type="SAM" id="Coils"/>
    </source>
</evidence>
<feature type="compositionally biased region" description="Basic and acidic residues" evidence="2">
    <location>
        <begin position="594"/>
        <end position="609"/>
    </location>
</feature>
<name>A0A914GRL8_GLORO</name>
<feature type="region of interest" description="Disordered" evidence="2">
    <location>
        <begin position="586"/>
        <end position="609"/>
    </location>
</feature>
<keyword evidence="3" id="KW-1185">Reference proteome</keyword>
<keyword evidence="1" id="KW-0175">Coiled coil</keyword>
<feature type="coiled-coil region" evidence="1">
    <location>
        <begin position="452"/>
        <end position="493"/>
    </location>
</feature>